<keyword evidence="4" id="KW-0677">Repeat</keyword>
<dbReference type="GO" id="GO:0000245">
    <property type="term" value="P:spliceosomal complex assembly"/>
    <property type="evidence" value="ECO:0007669"/>
    <property type="project" value="TreeGrafter"/>
</dbReference>
<evidence type="ECO:0000256" key="3">
    <source>
        <dbReference type="ARBA" id="ARBA00022664"/>
    </source>
</evidence>
<keyword evidence="6" id="KW-0539">Nucleus</keyword>
<comment type="similarity">
    <text evidence="2">Belongs to the crooked-neck family.</text>
</comment>
<dbReference type="InterPro" id="IPR003107">
    <property type="entry name" value="HAT"/>
</dbReference>
<dbReference type="Gene3D" id="1.25.40.10">
    <property type="entry name" value="Tetratricopeptide repeat domain"/>
    <property type="match status" value="1"/>
</dbReference>
<evidence type="ECO:0000256" key="5">
    <source>
        <dbReference type="ARBA" id="ARBA00023187"/>
    </source>
</evidence>
<dbReference type="SMART" id="SM00386">
    <property type="entry name" value="HAT"/>
    <property type="match status" value="2"/>
</dbReference>
<dbReference type="GO" id="GO:0000974">
    <property type="term" value="C:Prp19 complex"/>
    <property type="evidence" value="ECO:0007669"/>
    <property type="project" value="TreeGrafter"/>
</dbReference>
<keyword evidence="3" id="KW-0507">mRNA processing</keyword>
<evidence type="ECO:0000313" key="8">
    <source>
        <dbReference type="Proteomes" id="UP001054821"/>
    </source>
</evidence>
<dbReference type="SUPFAM" id="SSF48452">
    <property type="entry name" value="TPR-like"/>
    <property type="match status" value="1"/>
</dbReference>
<organism evidence="7 8">
    <name type="scientific">Prunus dulcis</name>
    <name type="common">Almond</name>
    <name type="synonym">Amygdalus dulcis</name>
    <dbReference type="NCBI Taxonomy" id="3755"/>
    <lineage>
        <taxon>Eukaryota</taxon>
        <taxon>Viridiplantae</taxon>
        <taxon>Streptophyta</taxon>
        <taxon>Embryophyta</taxon>
        <taxon>Tracheophyta</taxon>
        <taxon>Spermatophyta</taxon>
        <taxon>Magnoliopsida</taxon>
        <taxon>eudicotyledons</taxon>
        <taxon>Gunneridae</taxon>
        <taxon>Pentapetalae</taxon>
        <taxon>rosids</taxon>
        <taxon>fabids</taxon>
        <taxon>Rosales</taxon>
        <taxon>Rosaceae</taxon>
        <taxon>Amygdaloideae</taxon>
        <taxon>Amygdaleae</taxon>
        <taxon>Prunus</taxon>
    </lineage>
</organism>
<dbReference type="PANTHER" id="PTHR11246">
    <property type="entry name" value="PRE-MRNA SPLICING FACTOR"/>
    <property type="match status" value="1"/>
</dbReference>
<reference evidence="7 8" key="1">
    <citation type="journal article" date="2022" name="G3 (Bethesda)">
        <title>Whole-genome sequence and methylome profiling of the almond [Prunus dulcis (Mill.) D.A. Webb] cultivar 'Nonpareil'.</title>
        <authorList>
            <person name="D'Amico-Willman K.M."/>
            <person name="Ouma W.Z."/>
            <person name="Meulia T."/>
            <person name="Sideli G.M."/>
            <person name="Gradziel T.M."/>
            <person name="Fresnedo-Ramirez J."/>
        </authorList>
    </citation>
    <scope>NUCLEOTIDE SEQUENCE [LARGE SCALE GENOMIC DNA]</scope>
    <source>
        <strain evidence="7">Clone GOH B32 T37-40</strain>
    </source>
</reference>
<dbReference type="AlphaFoldDB" id="A0AAD4YVQ5"/>
<evidence type="ECO:0000313" key="7">
    <source>
        <dbReference type="EMBL" id="KAI5323034.1"/>
    </source>
</evidence>
<proteinExistence type="inferred from homology"/>
<comment type="caution">
    <text evidence="7">The sequence shown here is derived from an EMBL/GenBank/DDBJ whole genome shotgun (WGS) entry which is preliminary data.</text>
</comment>
<dbReference type="PANTHER" id="PTHR11246:SF3">
    <property type="entry name" value="CROOKED NECK-LIKE PROTEIN 1"/>
    <property type="match status" value="1"/>
</dbReference>
<dbReference type="GO" id="GO:0071014">
    <property type="term" value="C:post-mRNA release spliceosomal complex"/>
    <property type="evidence" value="ECO:0007669"/>
    <property type="project" value="TreeGrafter"/>
</dbReference>
<accession>A0AAD4YVQ5</accession>
<keyword evidence="8" id="KW-1185">Reference proteome</keyword>
<evidence type="ECO:0000256" key="2">
    <source>
        <dbReference type="ARBA" id="ARBA00008644"/>
    </source>
</evidence>
<evidence type="ECO:0000256" key="6">
    <source>
        <dbReference type="ARBA" id="ARBA00023242"/>
    </source>
</evidence>
<evidence type="ECO:0000256" key="4">
    <source>
        <dbReference type="ARBA" id="ARBA00022737"/>
    </source>
</evidence>
<sequence>MSGVWSLNTPRTAPFYHHQFPRLGSAFNHNHYRFPYVYHWLEEDSAPAPANNHRIRELYARDLANVPPLCKLLWKRYVDLWIDYARYEEFVAAGGDAVERTRQAYSQCLELIPHTKFSFVKAWLHANQFEIR</sequence>
<protein>
    <submittedName>
        <fullName evidence="7">Uncharacterized protein</fullName>
    </submittedName>
</protein>
<dbReference type="InterPro" id="IPR045075">
    <property type="entry name" value="Syf1-like"/>
</dbReference>
<dbReference type="GO" id="GO:0071011">
    <property type="term" value="C:precatalytic spliceosome"/>
    <property type="evidence" value="ECO:0007669"/>
    <property type="project" value="TreeGrafter"/>
</dbReference>
<keyword evidence="5" id="KW-0508">mRNA splicing</keyword>
<comment type="subcellular location">
    <subcellularLocation>
        <location evidence="1">Nucleus</location>
    </subcellularLocation>
</comment>
<gene>
    <name evidence="7" type="ORF">L3X38_032106</name>
</gene>
<dbReference type="Proteomes" id="UP001054821">
    <property type="component" value="Chromosome 6"/>
</dbReference>
<name>A0AAD4YVQ5_PRUDU</name>
<evidence type="ECO:0000256" key="1">
    <source>
        <dbReference type="ARBA" id="ARBA00004123"/>
    </source>
</evidence>
<dbReference type="EMBL" id="JAJFAZ020000006">
    <property type="protein sequence ID" value="KAI5323034.1"/>
    <property type="molecule type" value="Genomic_DNA"/>
</dbReference>
<dbReference type="InterPro" id="IPR011990">
    <property type="entry name" value="TPR-like_helical_dom_sf"/>
</dbReference>
<dbReference type="GO" id="GO:0071007">
    <property type="term" value="C:U2-type catalytic step 2 spliceosome"/>
    <property type="evidence" value="ECO:0007669"/>
    <property type="project" value="TreeGrafter"/>
</dbReference>